<evidence type="ECO:0000256" key="3">
    <source>
        <dbReference type="ARBA" id="ARBA00023239"/>
    </source>
</evidence>
<comment type="caution">
    <text evidence="5">The sequence shown here is derived from an EMBL/GenBank/DDBJ whole genome shotgun (WGS) entry which is preliminary data.</text>
</comment>
<dbReference type="PATRIC" id="fig|1232683.4.peg.3999"/>
<dbReference type="AlphaFoldDB" id="A0A081FTR2"/>
<dbReference type="RefSeq" id="WP_231517106.1">
    <property type="nucleotide sequence ID" value="NZ_JMQN01000059.1"/>
</dbReference>
<dbReference type="GO" id="GO:0008124">
    <property type="term" value="F:4-alpha-hydroxytetrahydrobiopterin dehydratase activity"/>
    <property type="evidence" value="ECO:0007669"/>
    <property type="project" value="UniProtKB-UniRule"/>
</dbReference>
<accession>A0A081FTR2</accession>
<dbReference type="Pfam" id="PF01329">
    <property type="entry name" value="Pterin_4a"/>
    <property type="match status" value="1"/>
</dbReference>
<dbReference type="GO" id="GO:0006729">
    <property type="term" value="P:tetrahydrobiopterin biosynthetic process"/>
    <property type="evidence" value="ECO:0007669"/>
    <property type="project" value="InterPro"/>
</dbReference>
<evidence type="ECO:0000256" key="1">
    <source>
        <dbReference type="ARBA" id="ARBA00001554"/>
    </source>
</evidence>
<protein>
    <recommendedName>
        <fullName evidence="4">Putative pterin-4-alpha-carbinolamine dehydratase</fullName>
        <shortName evidence="4">PHS</shortName>
        <ecNumber evidence="4">4.2.1.96</ecNumber>
    </recommendedName>
    <alternativeName>
        <fullName evidence="4">4-alpha-hydroxy-tetrahydropterin dehydratase</fullName>
    </alternativeName>
    <alternativeName>
        <fullName evidence="4">Pterin carbinolamine dehydratase</fullName>
        <shortName evidence="4">PCD</shortName>
    </alternativeName>
</protein>
<dbReference type="STRING" id="1232683.ADIMK_4064"/>
<evidence type="ECO:0000256" key="2">
    <source>
        <dbReference type="ARBA" id="ARBA00006472"/>
    </source>
</evidence>
<reference evidence="5 6" key="1">
    <citation type="submission" date="2014-04" db="EMBL/GenBank/DDBJ databases">
        <title>Marinobacterium kochiensis sp. nov., isolated from sediment sample collected from Kochi backwaters in Kerala, India.</title>
        <authorList>
            <person name="Singh A."/>
            <person name="Pinnaka A.K."/>
        </authorList>
    </citation>
    <scope>NUCLEOTIDE SEQUENCE [LARGE SCALE GENOMIC DNA]</scope>
    <source>
        <strain evidence="5 6">AK27</strain>
    </source>
</reference>
<dbReference type="SUPFAM" id="SSF55248">
    <property type="entry name" value="PCD-like"/>
    <property type="match status" value="1"/>
</dbReference>
<dbReference type="InterPro" id="IPR036428">
    <property type="entry name" value="PCD_sf"/>
</dbReference>
<comment type="similarity">
    <text evidence="2 4">Belongs to the pterin-4-alpha-carbinolamine dehydratase family.</text>
</comment>
<dbReference type="eggNOG" id="COG2154">
    <property type="taxonomic scope" value="Bacteria"/>
</dbReference>
<name>A0A081FTR2_9GAMM</name>
<keyword evidence="3 4" id="KW-0456">Lyase</keyword>
<dbReference type="PANTHER" id="PTHR12599:SF0">
    <property type="entry name" value="PTERIN-4-ALPHA-CARBINOLAMINE DEHYDRATASE"/>
    <property type="match status" value="1"/>
</dbReference>
<evidence type="ECO:0000313" key="6">
    <source>
        <dbReference type="Proteomes" id="UP000028252"/>
    </source>
</evidence>
<dbReference type="InterPro" id="IPR001533">
    <property type="entry name" value="Pterin_deHydtase"/>
</dbReference>
<evidence type="ECO:0000313" key="5">
    <source>
        <dbReference type="EMBL" id="KEA61917.1"/>
    </source>
</evidence>
<dbReference type="EC" id="4.2.1.96" evidence="4"/>
<dbReference type="CDD" id="cd00913">
    <property type="entry name" value="PCD_DCoH_subfamily_a"/>
    <property type="match status" value="1"/>
</dbReference>
<sequence>MPALDPAEAGELALQVPLWTLAEGGKRIRREFTFRNFADALSFVNRVGELAEAEDHHPEIRFGWGHAEIELWTHKIGGLHENDFILAAKIDQL</sequence>
<comment type="catalytic activity">
    <reaction evidence="1 4">
        <text>(4aS,6R)-4a-hydroxy-L-erythro-5,6,7,8-tetrahydrobiopterin = (6R)-L-erythro-6,7-dihydrobiopterin + H2O</text>
        <dbReference type="Rhea" id="RHEA:11920"/>
        <dbReference type="ChEBI" id="CHEBI:15377"/>
        <dbReference type="ChEBI" id="CHEBI:15642"/>
        <dbReference type="ChEBI" id="CHEBI:43120"/>
        <dbReference type="EC" id="4.2.1.96"/>
    </reaction>
</comment>
<proteinExistence type="inferred from homology"/>
<keyword evidence="6" id="KW-1185">Reference proteome</keyword>
<organism evidence="5 6">
    <name type="scientific">Marinobacterium lacunae</name>
    <dbReference type="NCBI Taxonomy" id="1232683"/>
    <lineage>
        <taxon>Bacteria</taxon>
        <taxon>Pseudomonadati</taxon>
        <taxon>Pseudomonadota</taxon>
        <taxon>Gammaproteobacteria</taxon>
        <taxon>Oceanospirillales</taxon>
        <taxon>Oceanospirillaceae</taxon>
        <taxon>Marinobacterium</taxon>
    </lineage>
</organism>
<dbReference type="PANTHER" id="PTHR12599">
    <property type="entry name" value="PTERIN-4-ALPHA-CARBINOLAMINE DEHYDRATASE"/>
    <property type="match status" value="1"/>
</dbReference>
<gene>
    <name evidence="5" type="ORF">ADIMK_4064</name>
</gene>
<evidence type="ECO:0000256" key="4">
    <source>
        <dbReference type="HAMAP-Rule" id="MF_00434"/>
    </source>
</evidence>
<dbReference type="EMBL" id="JMQN01000059">
    <property type="protein sequence ID" value="KEA61917.1"/>
    <property type="molecule type" value="Genomic_DNA"/>
</dbReference>
<dbReference type="Proteomes" id="UP000028252">
    <property type="component" value="Unassembled WGS sequence"/>
</dbReference>
<dbReference type="HAMAP" id="MF_00434">
    <property type="entry name" value="Pterin_4_alpha"/>
    <property type="match status" value="1"/>
</dbReference>
<dbReference type="Gene3D" id="3.30.1360.20">
    <property type="entry name" value="Transcriptional coactivator/pterin dehydratase"/>
    <property type="match status" value="1"/>
</dbReference>